<evidence type="ECO:0000256" key="3">
    <source>
        <dbReference type="ARBA" id="ARBA00023163"/>
    </source>
</evidence>
<dbReference type="Pfam" id="PF12833">
    <property type="entry name" value="HTH_18"/>
    <property type="match status" value="1"/>
</dbReference>
<dbReference type="RefSeq" id="WP_073055890.1">
    <property type="nucleotide sequence ID" value="NZ_FQUP01000004.1"/>
</dbReference>
<keyword evidence="2 5" id="KW-0238">DNA-binding</keyword>
<dbReference type="Gene3D" id="1.10.10.60">
    <property type="entry name" value="Homeodomain-like"/>
    <property type="match status" value="2"/>
</dbReference>
<dbReference type="PANTHER" id="PTHR43436">
    <property type="entry name" value="ARAC-FAMILY TRANSCRIPTIONAL REGULATOR"/>
    <property type="match status" value="1"/>
</dbReference>
<evidence type="ECO:0000313" key="6">
    <source>
        <dbReference type="Proteomes" id="UP000184485"/>
    </source>
</evidence>
<organism evidence="5 6">
    <name type="scientific">Kaistia soli DSM 19436</name>
    <dbReference type="NCBI Taxonomy" id="1122133"/>
    <lineage>
        <taxon>Bacteria</taxon>
        <taxon>Pseudomonadati</taxon>
        <taxon>Pseudomonadota</taxon>
        <taxon>Alphaproteobacteria</taxon>
        <taxon>Hyphomicrobiales</taxon>
        <taxon>Kaistiaceae</taxon>
        <taxon>Kaistia</taxon>
    </lineage>
</organism>
<dbReference type="SUPFAM" id="SSF46689">
    <property type="entry name" value="Homeodomain-like"/>
    <property type="match status" value="2"/>
</dbReference>
<dbReference type="GO" id="GO:0003700">
    <property type="term" value="F:DNA-binding transcription factor activity"/>
    <property type="evidence" value="ECO:0007669"/>
    <property type="project" value="InterPro"/>
</dbReference>
<dbReference type="PROSITE" id="PS01124">
    <property type="entry name" value="HTH_ARAC_FAMILY_2"/>
    <property type="match status" value="1"/>
</dbReference>
<reference evidence="5 6" key="1">
    <citation type="submission" date="2016-11" db="EMBL/GenBank/DDBJ databases">
        <authorList>
            <person name="Jaros S."/>
            <person name="Januszkiewicz K."/>
            <person name="Wedrychowicz H."/>
        </authorList>
    </citation>
    <scope>NUCLEOTIDE SEQUENCE [LARGE SCALE GENOMIC DNA]</scope>
    <source>
        <strain evidence="5 6">DSM 19436</strain>
    </source>
</reference>
<dbReference type="InterPro" id="IPR009057">
    <property type="entry name" value="Homeodomain-like_sf"/>
</dbReference>
<dbReference type="OrthoDB" id="9802263at2"/>
<dbReference type="GO" id="GO:0043565">
    <property type="term" value="F:sequence-specific DNA binding"/>
    <property type="evidence" value="ECO:0007669"/>
    <property type="project" value="InterPro"/>
</dbReference>
<dbReference type="STRING" id="1122133.SAMN02745157_3768"/>
<feature type="domain" description="HTH araC/xylS-type" evidence="4">
    <location>
        <begin position="190"/>
        <end position="288"/>
    </location>
</feature>
<protein>
    <submittedName>
        <fullName evidence="5">AraC-type DNA-binding protein</fullName>
    </submittedName>
</protein>
<dbReference type="InterPro" id="IPR009594">
    <property type="entry name" value="Tscrpt_reg_HTH_AraC_N"/>
</dbReference>
<evidence type="ECO:0000256" key="2">
    <source>
        <dbReference type="ARBA" id="ARBA00023125"/>
    </source>
</evidence>
<sequence>MTETLLATAARFAEPHADAHGVATTPIPGLAVVRETMPTAIQYAINRPLVALVLQGRKHVAMGASTFDLRPGESLLITADVPTVSQITEANLARPYISIVFEIDPAVVAELVTEMGAAPFLAGAPIRVDPTESEVADAALRLLKLVDRPATIPILQAQLLRELHFWLLSGRHGGAIRALGIPGSHAQRIARAVNLIRSELAAPLRVEQLASTAGMGLSAFHEHFRAITSLTPLQFQKKLRLIEARRLMLSAGEPIGNAAYSVGYESVPQFTREYGRLFGVTPARDRRQQSVA</sequence>
<keyword evidence="1" id="KW-0805">Transcription regulation</keyword>
<keyword evidence="3" id="KW-0804">Transcription</keyword>
<evidence type="ECO:0000259" key="4">
    <source>
        <dbReference type="PROSITE" id="PS01124"/>
    </source>
</evidence>
<dbReference type="Proteomes" id="UP000184485">
    <property type="component" value="Unassembled WGS sequence"/>
</dbReference>
<dbReference type="EMBL" id="FQUP01000004">
    <property type="protein sequence ID" value="SHG23887.1"/>
    <property type="molecule type" value="Genomic_DNA"/>
</dbReference>
<evidence type="ECO:0000256" key="1">
    <source>
        <dbReference type="ARBA" id="ARBA00023015"/>
    </source>
</evidence>
<dbReference type="PROSITE" id="PS00041">
    <property type="entry name" value="HTH_ARAC_FAMILY_1"/>
    <property type="match status" value="1"/>
</dbReference>
<evidence type="ECO:0000313" key="5">
    <source>
        <dbReference type="EMBL" id="SHG23887.1"/>
    </source>
</evidence>
<gene>
    <name evidence="5" type="ORF">SAMN02745157_3768</name>
</gene>
<keyword evidence="6" id="KW-1185">Reference proteome</keyword>
<dbReference type="AlphaFoldDB" id="A0A1M5I6R3"/>
<name>A0A1M5I6R3_9HYPH</name>
<proteinExistence type="predicted"/>
<dbReference type="SMART" id="SM00342">
    <property type="entry name" value="HTH_ARAC"/>
    <property type="match status" value="1"/>
</dbReference>
<dbReference type="Pfam" id="PF06719">
    <property type="entry name" value="AraC_N"/>
    <property type="match status" value="1"/>
</dbReference>
<dbReference type="InterPro" id="IPR018062">
    <property type="entry name" value="HTH_AraC-typ_CS"/>
</dbReference>
<dbReference type="PANTHER" id="PTHR43436:SF1">
    <property type="entry name" value="TRANSCRIPTIONAL REGULATORY PROTEIN"/>
    <property type="match status" value="1"/>
</dbReference>
<accession>A0A1M5I6R3</accession>
<dbReference type="InterPro" id="IPR018060">
    <property type="entry name" value="HTH_AraC"/>
</dbReference>